<dbReference type="PANTHER" id="PTHR34072:SF52">
    <property type="entry name" value="RIBONUCLEASE H"/>
    <property type="match status" value="1"/>
</dbReference>
<dbReference type="PANTHER" id="PTHR34072">
    <property type="entry name" value="ENZYMATIC POLYPROTEIN-RELATED"/>
    <property type="match status" value="1"/>
</dbReference>
<feature type="domain" description="Reverse transcriptase/retrotransposon-derived protein RNase H-like" evidence="1">
    <location>
        <begin position="12"/>
        <end position="95"/>
    </location>
</feature>
<organism evidence="2 3">
    <name type="scientific">Eimeria necatrix</name>
    <dbReference type="NCBI Taxonomy" id="51315"/>
    <lineage>
        <taxon>Eukaryota</taxon>
        <taxon>Sar</taxon>
        <taxon>Alveolata</taxon>
        <taxon>Apicomplexa</taxon>
        <taxon>Conoidasida</taxon>
        <taxon>Coccidia</taxon>
        <taxon>Eucoccidiorida</taxon>
        <taxon>Eimeriorina</taxon>
        <taxon>Eimeriidae</taxon>
        <taxon>Eimeria</taxon>
    </lineage>
</organism>
<gene>
    <name evidence="2" type="ORF">ENH_00035700</name>
</gene>
<name>U6MJ80_9EIME</name>
<dbReference type="EMBL" id="HG722714">
    <property type="protein sequence ID" value="CDJ63123.1"/>
    <property type="molecule type" value="Genomic_DNA"/>
</dbReference>
<reference evidence="2" key="1">
    <citation type="submission" date="2013-10" db="EMBL/GenBank/DDBJ databases">
        <title>Genomic analysis of the causative agents of coccidiosis in chickens.</title>
        <authorList>
            <person name="Reid A.J."/>
            <person name="Blake D."/>
            <person name="Billington K."/>
            <person name="Browne H."/>
            <person name="Dunn M."/>
            <person name="Hung S."/>
            <person name="Kawahara F."/>
            <person name="Miranda-Saavedra D."/>
            <person name="Mourier T."/>
            <person name="Nagra H."/>
            <person name="Otto T.D."/>
            <person name="Rawlings N."/>
            <person name="Sanchez A."/>
            <person name="Sanders M."/>
            <person name="Subramaniam C."/>
            <person name="Tay Y."/>
            <person name="Dear P."/>
            <person name="Doerig C."/>
            <person name="Gruber A."/>
            <person name="Parkinson J."/>
            <person name="Shirley M."/>
            <person name="Wan K.L."/>
            <person name="Berriman M."/>
            <person name="Tomley F."/>
            <person name="Pain A."/>
        </authorList>
    </citation>
    <scope>NUCLEOTIDE SEQUENCE [LARGE SCALE GENOMIC DNA]</scope>
    <source>
        <strain evidence="2">Houghton</strain>
    </source>
</reference>
<evidence type="ECO:0000313" key="3">
    <source>
        <dbReference type="Proteomes" id="UP000030754"/>
    </source>
</evidence>
<dbReference type="OrthoDB" id="2013610at2759"/>
<dbReference type="VEuPathDB" id="ToxoDB:ENH_00035700"/>
<dbReference type="AlphaFoldDB" id="U6MJ80"/>
<dbReference type="Pfam" id="PF17919">
    <property type="entry name" value="RT_RNaseH_2"/>
    <property type="match status" value="1"/>
</dbReference>
<dbReference type="GeneID" id="25473733"/>
<keyword evidence="3" id="KW-1185">Reference proteome</keyword>
<evidence type="ECO:0000259" key="1">
    <source>
        <dbReference type="Pfam" id="PF17919"/>
    </source>
</evidence>
<dbReference type="RefSeq" id="XP_013440485.1">
    <property type="nucleotide sequence ID" value="XM_013585031.1"/>
</dbReference>
<protein>
    <recommendedName>
        <fullName evidence="1">Reverse transcriptase/retrotransposon-derived protein RNase H-like domain-containing protein</fullName>
    </recommendedName>
</protein>
<dbReference type="SUPFAM" id="SSF56672">
    <property type="entry name" value="DNA/RNA polymerases"/>
    <property type="match status" value="1"/>
</dbReference>
<reference evidence="2" key="2">
    <citation type="submission" date="2013-10" db="EMBL/GenBank/DDBJ databases">
        <authorList>
            <person name="Aslett M."/>
        </authorList>
    </citation>
    <scope>NUCLEOTIDE SEQUENCE [LARGE SCALE GENOMIC DNA]</scope>
    <source>
        <strain evidence="2">Houghton</strain>
    </source>
</reference>
<dbReference type="InterPro" id="IPR041577">
    <property type="entry name" value="RT_RNaseH_2"/>
</dbReference>
<evidence type="ECO:0000313" key="2">
    <source>
        <dbReference type="EMBL" id="CDJ63123.1"/>
    </source>
</evidence>
<accession>U6MJ80</accession>
<proteinExistence type="predicted"/>
<sequence>MSIYNLCRCLSTAVRQLKQRLIDFTTLQVPDTTKLFELYTDAPGYAIGAVPEQDGKPISFVRQVMNPTQQRYSIYDQELLALVTALDTWSHLLRFSKGARRNSFATTQTTQPAVRNFTFAVQALQ</sequence>
<dbReference type="Proteomes" id="UP000030754">
    <property type="component" value="Unassembled WGS sequence"/>
</dbReference>
<dbReference type="InterPro" id="IPR043502">
    <property type="entry name" value="DNA/RNA_pol_sf"/>
</dbReference>